<evidence type="ECO:0000256" key="4">
    <source>
        <dbReference type="ARBA" id="ARBA00022989"/>
    </source>
</evidence>
<dbReference type="PANTHER" id="PTHR12677:SF24">
    <property type="entry name" value="OS07G0655900 PROTEIN"/>
    <property type="match status" value="1"/>
</dbReference>
<accession>A0A8J5KQP7</accession>
<keyword evidence="2" id="KW-1003">Cell membrane</keyword>
<keyword evidence="3 6" id="KW-0812">Transmembrane</keyword>
<dbReference type="PANTHER" id="PTHR12677">
    <property type="entry name" value="GOLGI APPARATUS MEMBRANE PROTEIN TVP38-RELATED"/>
    <property type="match status" value="1"/>
</dbReference>
<keyword evidence="4 6" id="KW-1133">Transmembrane helix</keyword>
<evidence type="ECO:0000256" key="3">
    <source>
        <dbReference type="ARBA" id="ARBA00022692"/>
    </source>
</evidence>
<evidence type="ECO:0000313" key="7">
    <source>
        <dbReference type="EMBL" id="KAG6488209.1"/>
    </source>
</evidence>
<organism evidence="7 8">
    <name type="scientific">Zingiber officinale</name>
    <name type="common">Ginger</name>
    <name type="synonym">Amomum zingiber</name>
    <dbReference type="NCBI Taxonomy" id="94328"/>
    <lineage>
        <taxon>Eukaryota</taxon>
        <taxon>Viridiplantae</taxon>
        <taxon>Streptophyta</taxon>
        <taxon>Embryophyta</taxon>
        <taxon>Tracheophyta</taxon>
        <taxon>Spermatophyta</taxon>
        <taxon>Magnoliopsida</taxon>
        <taxon>Liliopsida</taxon>
        <taxon>Zingiberales</taxon>
        <taxon>Zingiberaceae</taxon>
        <taxon>Zingiber</taxon>
    </lineage>
</organism>
<name>A0A8J5KQP7_ZINOF</name>
<dbReference type="AlphaFoldDB" id="A0A8J5KQP7"/>
<dbReference type="GO" id="GO:0005886">
    <property type="term" value="C:plasma membrane"/>
    <property type="evidence" value="ECO:0007669"/>
    <property type="project" value="UniProtKB-SubCell"/>
</dbReference>
<proteinExistence type="predicted"/>
<comment type="subcellular location">
    <subcellularLocation>
        <location evidence="1">Cell membrane</location>
        <topology evidence="1">Multi-pass membrane protein</topology>
    </subcellularLocation>
</comment>
<keyword evidence="5 6" id="KW-0472">Membrane</keyword>
<evidence type="ECO:0000256" key="2">
    <source>
        <dbReference type="ARBA" id="ARBA00022475"/>
    </source>
</evidence>
<sequence>MRIPAVKNDSCGALAGSCVHHVAFKIWSQPGEQSDKIVLLLRLVPLLPFNMLNYLLSVTPVSIGAYMMASWIGMMVNSIRVNGNKDLGRRQQKGDFGMTIRLLMTIDGVTHKTQVRKQNGVKLEIRTNGIAMFRKAQEADGSTKTGRNNGVRVGSVVISGVEFLALLGVAAYFWCGIKVVVREESSSVGLEEFAKGLVEVGMWNWNVKPQRWKMGRIVWQRKVWEVRLQ</sequence>
<keyword evidence="8" id="KW-1185">Reference proteome</keyword>
<dbReference type="InterPro" id="IPR015414">
    <property type="entry name" value="TMEM64"/>
</dbReference>
<evidence type="ECO:0000256" key="6">
    <source>
        <dbReference type="SAM" id="Phobius"/>
    </source>
</evidence>
<comment type="caution">
    <text evidence="7">The sequence shown here is derived from an EMBL/GenBank/DDBJ whole genome shotgun (WGS) entry which is preliminary data.</text>
</comment>
<dbReference type="EMBL" id="JACMSC010000015">
    <property type="protein sequence ID" value="KAG6488209.1"/>
    <property type="molecule type" value="Genomic_DNA"/>
</dbReference>
<protein>
    <submittedName>
        <fullName evidence="7">Uncharacterized protein</fullName>
    </submittedName>
</protein>
<evidence type="ECO:0000256" key="5">
    <source>
        <dbReference type="ARBA" id="ARBA00023136"/>
    </source>
</evidence>
<evidence type="ECO:0000256" key="1">
    <source>
        <dbReference type="ARBA" id="ARBA00004651"/>
    </source>
</evidence>
<gene>
    <name evidence="7" type="ORF">ZIOFF_056968</name>
</gene>
<reference evidence="7 8" key="1">
    <citation type="submission" date="2020-08" db="EMBL/GenBank/DDBJ databases">
        <title>Plant Genome Project.</title>
        <authorList>
            <person name="Zhang R.-G."/>
        </authorList>
    </citation>
    <scope>NUCLEOTIDE SEQUENCE [LARGE SCALE GENOMIC DNA]</scope>
    <source>
        <tissue evidence="7">Rhizome</tissue>
    </source>
</reference>
<dbReference type="Proteomes" id="UP000734854">
    <property type="component" value="Unassembled WGS sequence"/>
</dbReference>
<feature type="transmembrane region" description="Helical" evidence="6">
    <location>
        <begin position="153"/>
        <end position="174"/>
    </location>
</feature>
<evidence type="ECO:0000313" key="8">
    <source>
        <dbReference type="Proteomes" id="UP000734854"/>
    </source>
</evidence>